<protein>
    <recommendedName>
        <fullName evidence="4">Membrane domain of glycerophosphoryl diester phosphodiesterase</fullName>
    </recommendedName>
</protein>
<dbReference type="AlphaFoldDB" id="A0A1I4URH2"/>
<dbReference type="PANTHER" id="PTHR40076:SF1">
    <property type="entry name" value="MEMBRANE PROTEIN"/>
    <property type="match status" value="1"/>
</dbReference>
<keyword evidence="1" id="KW-1133">Transmembrane helix</keyword>
<dbReference type="RefSeq" id="WP_125113530.1">
    <property type="nucleotide sequence ID" value="NZ_FOUZ01000004.1"/>
</dbReference>
<reference evidence="3" key="1">
    <citation type="submission" date="2016-10" db="EMBL/GenBank/DDBJ databases">
        <authorList>
            <person name="Varghese N."/>
            <person name="Submissions S."/>
        </authorList>
    </citation>
    <scope>NUCLEOTIDE SEQUENCE [LARGE SCALE GENOMIC DNA]</scope>
    <source>
        <strain evidence="3">XJ109</strain>
    </source>
</reference>
<feature type="transmembrane region" description="Helical" evidence="1">
    <location>
        <begin position="96"/>
        <end position="118"/>
    </location>
</feature>
<name>A0A1I4URH2_9FLAO</name>
<evidence type="ECO:0000313" key="2">
    <source>
        <dbReference type="EMBL" id="SFM91323.1"/>
    </source>
</evidence>
<accession>A0A1I4URH2</accession>
<evidence type="ECO:0000256" key="1">
    <source>
        <dbReference type="SAM" id="Phobius"/>
    </source>
</evidence>
<feature type="transmembrane region" description="Helical" evidence="1">
    <location>
        <begin position="208"/>
        <end position="241"/>
    </location>
</feature>
<dbReference type="STRING" id="684065.SAMN05421738_10464"/>
<feature type="transmembrane region" description="Helical" evidence="1">
    <location>
        <begin position="170"/>
        <end position="188"/>
    </location>
</feature>
<dbReference type="Proteomes" id="UP000199149">
    <property type="component" value="Unassembled WGS sequence"/>
</dbReference>
<feature type="transmembrane region" description="Helical" evidence="1">
    <location>
        <begin position="35"/>
        <end position="61"/>
    </location>
</feature>
<dbReference type="OrthoDB" id="1436627at2"/>
<evidence type="ECO:0008006" key="4">
    <source>
        <dbReference type="Google" id="ProtNLM"/>
    </source>
</evidence>
<keyword evidence="1" id="KW-0812">Transmembrane</keyword>
<keyword evidence="1" id="KW-0472">Membrane</keyword>
<keyword evidence="3" id="KW-1185">Reference proteome</keyword>
<organism evidence="2 3">
    <name type="scientific">Algoriella xinjiangensis</name>
    <dbReference type="NCBI Taxonomy" id="684065"/>
    <lineage>
        <taxon>Bacteria</taxon>
        <taxon>Pseudomonadati</taxon>
        <taxon>Bacteroidota</taxon>
        <taxon>Flavobacteriia</taxon>
        <taxon>Flavobacteriales</taxon>
        <taxon>Weeksellaceae</taxon>
        <taxon>Algoriella</taxon>
    </lineage>
</organism>
<sequence>MDNSIQEKINKQLETGFKVSASSVMDKAFEIFKGIAGFAILAVIIYGLTSWILSAILGIFLPTVEIDQDELEAISNSGDITAMQDYYKDIFMNSNFALSSTISSLLSSALYPILYSIFVMARKFDQHQNIEFSDIFVHYKNGKFLNLFLVTLIVQIVGSVGFVLCIIPGFVVYTMWLLVLPLIIFASADIKDALSYSMKLAFKSFGGFFTVLLICLAALFVGLLLCCIGVIATIPIIYILMYVLYKEVVGFSEDNSDEISQIGTDIYKDNPYMK</sequence>
<dbReference type="EMBL" id="FOUZ01000004">
    <property type="protein sequence ID" value="SFM91323.1"/>
    <property type="molecule type" value="Genomic_DNA"/>
</dbReference>
<dbReference type="PANTHER" id="PTHR40076">
    <property type="entry name" value="MEMBRANE PROTEIN-RELATED"/>
    <property type="match status" value="1"/>
</dbReference>
<evidence type="ECO:0000313" key="3">
    <source>
        <dbReference type="Proteomes" id="UP000199149"/>
    </source>
</evidence>
<feature type="transmembrane region" description="Helical" evidence="1">
    <location>
        <begin position="144"/>
        <end position="164"/>
    </location>
</feature>
<proteinExistence type="predicted"/>
<dbReference type="InterPro" id="IPR010380">
    <property type="entry name" value="DUF975"/>
</dbReference>
<gene>
    <name evidence="2" type="ORF">SAMN05421738_10464</name>
</gene>